<dbReference type="RefSeq" id="WP_189332500.1">
    <property type="nucleotide sequence ID" value="NZ_AP023356.1"/>
</dbReference>
<dbReference type="CDD" id="cd04301">
    <property type="entry name" value="NAT_SF"/>
    <property type="match status" value="1"/>
</dbReference>
<reference evidence="2 3" key="1">
    <citation type="submission" date="2020-08" db="EMBL/GenBank/DDBJ databases">
        <title>Whole genome shotgun sequence of Actinoplanes ianthinogenes NBRC 13996.</title>
        <authorList>
            <person name="Komaki H."/>
            <person name="Tamura T."/>
        </authorList>
    </citation>
    <scope>NUCLEOTIDE SEQUENCE [LARGE SCALE GENOMIC DNA]</scope>
    <source>
        <strain evidence="2 3">NBRC 13996</strain>
    </source>
</reference>
<dbReference type="Gene3D" id="3.40.630.30">
    <property type="match status" value="1"/>
</dbReference>
<keyword evidence="3" id="KW-1185">Reference proteome</keyword>
<evidence type="ECO:0000313" key="2">
    <source>
        <dbReference type="EMBL" id="BCJ41125.1"/>
    </source>
</evidence>
<name>A0ABM7LPF3_9ACTN</name>
<dbReference type="Proteomes" id="UP000676967">
    <property type="component" value="Chromosome"/>
</dbReference>
<organism evidence="2 3">
    <name type="scientific">Actinoplanes ianthinogenes</name>
    <dbReference type="NCBI Taxonomy" id="122358"/>
    <lineage>
        <taxon>Bacteria</taxon>
        <taxon>Bacillati</taxon>
        <taxon>Actinomycetota</taxon>
        <taxon>Actinomycetes</taxon>
        <taxon>Micromonosporales</taxon>
        <taxon>Micromonosporaceae</taxon>
        <taxon>Actinoplanes</taxon>
    </lineage>
</organism>
<dbReference type="PROSITE" id="PS51186">
    <property type="entry name" value="GNAT"/>
    <property type="match status" value="1"/>
</dbReference>
<dbReference type="InterPro" id="IPR016181">
    <property type="entry name" value="Acyl_CoA_acyltransferase"/>
</dbReference>
<protein>
    <submittedName>
        <fullName evidence="2">Aminoglycoside N-acetyltransferase AAC(2')-Ie</fullName>
    </submittedName>
</protein>
<dbReference type="Pfam" id="PF13527">
    <property type="entry name" value="Acetyltransf_9"/>
    <property type="match status" value="1"/>
</dbReference>
<accession>A0ABM7LPF3</accession>
<evidence type="ECO:0000259" key="1">
    <source>
        <dbReference type="PROSITE" id="PS51186"/>
    </source>
</evidence>
<dbReference type="InterPro" id="IPR000182">
    <property type="entry name" value="GNAT_dom"/>
</dbReference>
<proteinExistence type="predicted"/>
<dbReference type="EMBL" id="AP023356">
    <property type="protein sequence ID" value="BCJ41125.1"/>
    <property type="molecule type" value="Genomic_DNA"/>
</dbReference>
<sequence length="179" mass="19342">MTVVRTIATADLTASDRTRLRDLLDDAFGGDFDDHAWEHALGGLHILVTVDGTMIAHGSVVQRRILHQGKSYRCGYVEAVAVHPAHQRRGFATALMAEAERIIDHGYALGALSASAAALNLYLGRGWRRWPGGTAVLAPAGVMRTEEDDDSTLVRPVTGGAVLNEAALLICDWRDGDVW</sequence>
<feature type="domain" description="N-acetyltransferase" evidence="1">
    <location>
        <begin position="7"/>
        <end position="148"/>
    </location>
</feature>
<gene>
    <name evidence="2" type="primary">aac</name>
    <name evidence="2" type="ORF">Aiant_17820</name>
</gene>
<dbReference type="SUPFAM" id="SSF55729">
    <property type="entry name" value="Acyl-CoA N-acyltransferases (Nat)"/>
    <property type="match status" value="1"/>
</dbReference>
<evidence type="ECO:0000313" key="3">
    <source>
        <dbReference type="Proteomes" id="UP000676967"/>
    </source>
</evidence>